<reference evidence="1 2" key="2">
    <citation type="journal article" date="2017" name="Nature">
        <title>The Apostasia genome and the evolution of orchids.</title>
        <authorList>
            <person name="Zhang G.Q."/>
            <person name="Liu K.W."/>
            <person name="Li Z."/>
            <person name="Lohaus R."/>
            <person name="Hsiao Y.Y."/>
            <person name="Niu S.C."/>
            <person name="Wang J.Y."/>
            <person name="Lin Y.C."/>
            <person name="Xu Q."/>
            <person name="Chen L.J."/>
            <person name="Yoshida K."/>
            <person name="Fujiwara S."/>
            <person name="Wang Z.W."/>
            <person name="Zhang Y.Q."/>
            <person name="Mitsuda N."/>
            <person name="Wang M."/>
            <person name="Liu G.H."/>
            <person name="Pecoraro L."/>
            <person name="Huang H.X."/>
            <person name="Xiao X.J."/>
            <person name="Lin M."/>
            <person name="Wu X.Y."/>
            <person name="Wu W.L."/>
            <person name="Chen Y.Y."/>
            <person name="Chang S.B."/>
            <person name="Sakamoto S."/>
            <person name="Ohme-Takagi M."/>
            <person name="Yagi M."/>
            <person name="Zeng S.J."/>
            <person name="Shen C.Y."/>
            <person name="Yeh C.M."/>
            <person name="Luo Y.B."/>
            <person name="Tsai W.C."/>
            <person name="Van de Peer Y."/>
            <person name="Liu Z.J."/>
        </authorList>
    </citation>
    <scope>NUCLEOTIDE SEQUENCE [LARGE SCALE GENOMIC DNA]</scope>
    <source>
        <tissue evidence="1">The whole plant</tissue>
    </source>
</reference>
<gene>
    <name evidence="1" type="ORF">MA16_Dca008759</name>
</gene>
<dbReference type="Proteomes" id="UP000233837">
    <property type="component" value="Unassembled WGS sequence"/>
</dbReference>
<accession>A0A2I0W4R5</accession>
<sequence length="105" mass="11699">MAANRFCGRSGEFIEENGKCDCSVTVASILLRGTICQTRRCIFILPHLRRRRHSRAAGHYAVESGLDDQAMPYGVYEVCASKGKKRDFSLQISDFAEISEGIVLN</sequence>
<protein>
    <submittedName>
        <fullName evidence="1">Uncharacterized protein</fullName>
    </submittedName>
</protein>
<evidence type="ECO:0000313" key="1">
    <source>
        <dbReference type="EMBL" id="PKU70642.1"/>
    </source>
</evidence>
<dbReference type="AlphaFoldDB" id="A0A2I0W4R5"/>
<proteinExistence type="predicted"/>
<organism evidence="1 2">
    <name type="scientific">Dendrobium catenatum</name>
    <dbReference type="NCBI Taxonomy" id="906689"/>
    <lineage>
        <taxon>Eukaryota</taxon>
        <taxon>Viridiplantae</taxon>
        <taxon>Streptophyta</taxon>
        <taxon>Embryophyta</taxon>
        <taxon>Tracheophyta</taxon>
        <taxon>Spermatophyta</taxon>
        <taxon>Magnoliopsida</taxon>
        <taxon>Liliopsida</taxon>
        <taxon>Asparagales</taxon>
        <taxon>Orchidaceae</taxon>
        <taxon>Epidendroideae</taxon>
        <taxon>Malaxideae</taxon>
        <taxon>Dendrobiinae</taxon>
        <taxon>Dendrobium</taxon>
    </lineage>
</organism>
<dbReference type="EMBL" id="KZ502926">
    <property type="protein sequence ID" value="PKU70642.1"/>
    <property type="molecule type" value="Genomic_DNA"/>
</dbReference>
<keyword evidence="2" id="KW-1185">Reference proteome</keyword>
<reference evidence="1 2" key="1">
    <citation type="journal article" date="2016" name="Sci. Rep.">
        <title>The Dendrobium catenatum Lindl. genome sequence provides insights into polysaccharide synthase, floral development and adaptive evolution.</title>
        <authorList>
            <person name="Zhang G.Q."/>
            <person name="Xu Q."/>
            <person name="Bian C."/>
            <person name="Tsai W.C."/>
            <person name="Yeh C.M."/>
            <person name="Liu K.W."/>
            <person name="Yoshida K."/>
            <person name="Zhang L.S."/>
            <person name="Chang S.B."/>
            <person name="Chen F."/>
            <person name="Shi Y."/>
            <person name="Su Y.Y."/>
            <person name="Zhang Y.Q."/>
            <person name="Chen L.J."/>
            <person name="Yin Y."/>
            <person name="Lin M."/>
            <person name="Huang H."/>
            <person name="Deng H."/>
            <person name="Wang Z.W."/>
            <person name="Zhu S.L."/>
            <person name="Zhao X."/>
            <person name="Deng C."/>
            <person name="Niu S.C."/>
            <person name="Huang J."/>
            <person name="Wang M."/>
            <person name="Liu G.H."/>
            <person name="Yang H.J."/>
            <person name="Xiao X.J."/>
            <person name="Hsiao Y.Y."/>
            <person name="Wu W.L."/>
            <person name="Chen Y.Y."/>
            <person name="Mitsuda N."/>
            <person name="Ohme-Takagi M."/>
            <person name="Luo Y.B."/>
            <person name="Van de Peer Y."/>
            <person name="Liu Z.J."/>
        </authorList>
    </citation>
    <scope>NUCLEOTIDE SEQUENCE [LARGE SCALE GENOMIC DNA]</scope>
    <source>
        <tissue evidence="1">The whole plant</tissue>
    </source>
</reference>
<name>A0A2I0W4R5_9ASPA</name>
<evidence type="ECO:0000313" key="2">
    <source>
        <dbReference type="Proteomes" id="UP000233837"/>
    </source>
</evidence>